<dbReference type="EMBL" id="OZ035827">
    <property type="protein sequence ID" value="CAL1606424.1"/>
    <property type="molecule type" value="Genomic_DNA"/>
</dbReference>
<organism evidence="1 2">
    <name type="scientific">Knipowitschia caucasica</name>
    <name type="common">Caucasian dwarf goby</name>
    <name type="synonym">Pomatoschistus caucasicus</name>
    <dbReference type="NCBI Taxonomy" id="637954"/>
    <lineage>
        <taxon>Eukaryota</taxon>
        <taxon>Metazoa</taxon>
        <taxon>Chordata</taxon>
        <taxon>Craniata</taxon>
        <taxon>Vertebrata</taxon>
        <taxon>Euteleostomi</taxon>
        <taxon>Actinopterygii</taxon>
        <taxon>Neopterygii</taxon>
        <taxon>Teleostei</taxon>
        <taxon>Neoteleostei</taxon>
        <taxon>Acanthomorphata</taxon>
        <taxon>Gobiaria</taxon>
        <taxon>Gobiiformes</taxon>
        <taxon>Gobioidei</taxon>
        <taxon>Gobiidae</taxon>
        <taxon>Gobiinae</taxon>
        <taxon>Knipowitschia</taxon>
    </lineage>
</organism>
<reference evidence="1 2" key="1">
    <citation type="submission" date="2024-04" db="EMBL/GenBank/DDBJ databases">
        <authorList>
            <person name="Waldvogel A.-M."/>
            <person name="Schoenle A."/>
        </authorList>
    </citation>
    <scope>NUCLEOTIDE SEQUENCE [LARGE SCALE GENOMIC DNA]</scope>
</reference>
<dbReference type="AlphaFoldDB" id="A0AAV2LZC3"/>
<gene>
    <name evidence="1" type="ORF">KC01_LOCUS33605</name>
</gene>
<keyword evidence="2" id="KW-1185">Reference proteome</keyword>
<dbReference type="Proteomes" id="UP001497482">
    <property type="component" value="Chromosome 5"/>
</dbReference>
<evidence type="ECO:0000313" key="2">
    <source>
        <dbReference type="Proteomes" id="UP001497482"/>
    </source>
</evidence>
<sequence>MSFFLRGRGNCLKVSTPDGMIELQMFPGSCVWSWVAADARGCSGADSLTDGSWLALAPSLMASTRMDDFILKEQLVISQAAGV</sequence>
<proteinExistence type="predicted"/>
<name>A0AAV2LZC3_KNICA</name>
<accession>A0AAV2LZC3</accession>
<evidence type="ECO:0000313" key="1">
    <source>
        <dbReference type="EMBL" id="CAL1606424.1"/>
    </source>
</evidence>
<protein>
    <submittedName>
        <fullName evidence="1">Uncharacterized protein</fullName>
    </submittedName>
</protein>